<name>A0ABU6MC06_9BACI</name>
<dbReference type="RefSeq" id="WP_066266690.1">
    <property type="nucleotide sequence ID" value="NZ_JARMAB010000005.1"/>
</dbReference>
<organism evidence="2 3">
    <name type="scientific">Heyndrickxia acidicola</name>
    <dbReference type="NCBI Taxonomy" id="209389"/>
    <lineage>
        <taxon>Bacteria</taxon>
        <taxon>Bacillati</taxon>
        <taxon>Bacillota</taxon>
        <taxon>Bacilli</taxon>
        <taxon>Bacillales</taxon>
        <taxon>Bacillaceae</taxon>
        <taxon>Heyndrickxia</taxon>
    </lineage>
</organism>
<keyword evidence="3" id="KW-1185">Reference proteome</keyword>
<reference evidence="2 3" key="1">
    <citation type="submission" date="2023-03" db="EMBL/GenBank/DDBJ databases">
        <title>Bacillus Genome Sequencing.</title>
        <authorList>
            <person name="Dunlap C."/>
        </authorList>
    </citation>
    <scope>NUCLEOTIDE SEQUENCE [LARGE SCALE GENOMIC DNA]</scope>
    <source>
        <strain evidence="2 3">B-23453</strain>
    </source>
</reference>
<comment type="caution">
    <text evidence="2">The sequence shown here is derived from an EMBL/GenBank/DDBJ whole genome shotgun (WGS) entry which is preliminary data.</text>
</comment>
<gene>
    <name evidence="2" type="ORF">P4T90_03760</name>
</gene>
<accession>A0ABU6MC06</accession>
<feature type="domain" description="DUF6933" evidence="1">
    <location>
        <begin position="1"/>
        <end position="123"/>
    </location>
</feature>
<evidence type="ECO:0000313" key="2">
    <source>
        <dbReference type="EMBL" id="MED1202208.1"/>
    </source>
</evidence>
<dbReference type="Pfam" id="PF22016">
    <property type="entry name" value="DUF6933"/>
    <property type="match status" value="1"/>
</dbReference>
<sequence>MNLFKIGRYKCVAAIHDTTLYNMVIIGVKKPDFLQFNSLIRENLRINMISQGFTEKQVQRILSISEEMKYTKTHNRRALGCLKDVIQTVQFLYPGEKEIMNADIMEMNLDNNHIPFSKLKHYPIKVMNEYLDQLLVD</sequence>
<dbReference type="Proteomes" id="UP001341444">
    <property type="component" value="Unassembled WGS sequence"/>
</dbReference>
<proteinExistence type="predicted"/>
<evidence type="ECO:0000313" key="3">
    <source>
        <dbReference type="Proteomes" id="UP001341444"/>
    </source>
</evidence>
<protein>
    <recommendedName>
        <fullName evidence="1">DUF6933 domain-containing protein</fullName>
    </recommendedName>
</protein>
<dbReference type="InterPro" id="IPR053864">
    <property type="entry name" value="DUF6933"/>
</dbReference>
<evidence type="ECO:0000259" key="1">
    <source>
        <dbReference type="Pfam" id="PF22016"/>
    </source>
</evidence>
<dbReference type="EMBL" id="JARMAB010000005">
    <property type="protein sequence ID" value="MED1202208.1"/>
    <property type="molecule type" value="Genomic_DNA"/>
</dbReference>